<feature type="compositionally biased region" description="Polar residues" evidence="4">
    <location>
        <begin position="187"/>
        <end position="200"/>
    </location>
</feature>
<dbReference type="PANTHER" id="PTHR31001:SF88">
    <property type="entry name" value="TRANSCRIPTION FACTOR PDR3"/>
    <property type="match status" value="1"/>
</dbReference>
<feature type="compositionally biased region" description="Acidic residues" evidence="4">
    <location>
        <begin position="671"/>
        <end position="680"/>
    </location>
</feature>
<dbReference type="PROSITE" id="PS50048">
    <property type="entry name" value="ZN2_CY6_FUNGAL_2"/>
    <property type="match status" value="1"/>
</dbReference>
<proteinExistence type="predicted"/>
<organism evidence="6 7">
    <name type="scientific">Candida metapsilosis</name>
    <dbReference type="NCBI Taxonomy" id="273372"/>
    <lineage>
        <taxon>Eukaryota</taxon>
        <taxon>Fungi</taxon>
        <taxon>Dikarya</taxon>
        <taxon>Ascomycota</taxon>
        <taxon>Saccharomycotina</taxon>
        <taxon>Pichiomycetes</taxon>
        <taxon>Debaryomycetaceae</taxon>
        <taxon>Candida/Lodderomyces clade</taxon>
        <taxon>Candida</taxon>
    </lineage>
</organism>
<dbReference type="InterPro" id="IPR036864">
    <property type="entry name" value="Zn2-C6_fun-type_DNA-bd_sf"/>
</dbReference>
<feature type="compositionally biased region" description="Low complexity" evidence="4">
    <location>
        <begin position="209"/>
        <end position="225"/>
    </location>
</feature>
<dbReference type="CDD" id="cd12148">
    <property type="entry name" value="fungal_TF_MHR"/>
    <property type="match status" value="1"/>
</dbReference>
<dbReference type="SUPFAM" id="SSF57701">
    <property type="entry name" value="Zn2/Cys6 DNA-binding domain"/>
    <property type="match status" value="1"/>
</dbReference>
<evidence type="ECO:0000256" key="3">
    <source>
        <dbReference type="SAM" id="Coils"/>
    </source>
</evidence>
<dbReference type="SMART" id="SM00066">
    <property type="entry name" value="GAL4"/>
    <property type="match status" value="1"/>
</dbReference>
<feature type="region of interest" description="Disordered" evidence="4">
    <location>
        <begin position="1004"/>
        <end position="1027"/>
    </location>
</feature>
<feature type="domain" description="Zn(2)-C6 fungal-type" evidence="5">
    <location>
        <begin position="29"/>
        <end position="58"/>
    </location>
</feature>
<sequence>MTKQQSDNSVSQGSSFLIYLMMADTLPISCISCRKRKIKCNKKKPCDQCLKRKVDCEFPAKFRNINITEDGKKEEKKPVSAKVKTEQPPKAITVNESNRNMELLHEQQAQLQFNQEQINLQQQQLHNQQLQQTILEQQSHQNQDIRPHRIPLQTLAETGSVKSSSGTSSNSLMTSASAQSSLVTDPPSVSDSTESNSNIISRDRKLNNASGQSGESGSEYSGASARLNSYPQKLNSNDIDDMTMMRENFDMMRAANSQLLDENRALTQRLEEILSKISVSDTTPGSTSSSSSSAAPTAQPPTSATPQVKKSSSSTTTTTNSNNKRDRSVDSSSEDLPNKKEKVGFFGHSKASFPNDSASANQGMYSTNVPGLVPPKESSSSGGSSGDEVGQPGDNTAEAPRDGANVQPARRIHKMKRNKSGGSEGSNNWEVDIDAFQTHESVKSNRMVERSGKKKKLPILPSYLLKYEDPDISTDSDTNRDVFRLNFEVIMNLVYKFFERSPYYRTFISSSHVFGFLKSYENINDRDWDNDDDMMLVHMILSLSVQRLSSKDFVDLNLLPAGSVNTCTKYRKYLTRNVLHRGFERLRHGVVKESLLSIQSYILCTEWLFLEQKYEECWTMMFHACSVSYSIGLHIMGNYNLQEVKPGKQFKNLISATAEDSDVSDKKESSGSEEDDKGQDDGLDVTRYRLWFALKYYVSSICSIFGRPNPIAVQVGMNGSNSGLGSVIPNEKAHVLFKVGICESLRLSNLMLIENFMIDFTLPDLLDLSRKFNREIDILNRAYTSMGNSLSMSSNDLDYLVIDDFTGKPLQSTNLELLADLIILHINNAKLYEPFISKFENAKGYDQILMDQTESVSKFLVLLNTFVENFLKQCVDDHFQEGQVNGADSNDESLNYGPVKFGKLFKSYFPFLNSFICQGVIVIFTLLHYKSKDFVINDEKSVLNNNFLGLVEGNLNSLLHFEQRISTKYITTSRMWSSNMVYLINRVLNLIKLLYEKQEDGSKSQEAKKQKQIAGATSSSSPDSVSNLPITTARGNLSYLVNTNPFGDPSQFEYLNGFHLNDPFWLTVPDGNAMQYYVEEEDDRTNKSIAGFKQYAPLNDQDAGNKDNRQNSTSSMSLSGDSLGVAPSNQVPTFGSTSSRPIMSRPPSDLFGLNSNFGNWNDTSNISAMRQTPNSGANSSAGTPNIGTGLNFGAGRRPMSSSLPPPIPTPTLQQQQQQQQQLPSLSQLQQQQHHQQQEEQPPPQEKNQPHHVSTSQPQPQHPGPNFMGGGYMFPQPFGFGGQSFTGDQTYFNQGEKDQSNSDKN</sequence>
<protein>
    <recommendedName>
        <fullName evidence="5">Zn(2)-C6 fungal-type domain-containing protein</fullName>
    </recommendedName>
</protein>
<evidence type="ECO:0000259" key="5">
    <source>
        <dbReference type="PROSITE" id="PS50048"/>
    </source>
</evidence>
<dbReference type="Proteomes" id="UP000669133">
    <property type="component" value="Unassembled WGS sequence"/>
</dbReference>
<dbReference type="GeneID" id="93649088"/>
<evidence type="ECO:0000256" key="1">
    <source>
        <dbReference type="ARBA" id="ARBA00004123"/>
    </source>
</evidence>
<reference evidence="6 7" key="1">
    <citation type="submission" date="2020-12" db="EMBL/GenBank/DDBJ databases">
        <title>Effect of drift, selection, and recombination on the evolution of hybrid genomes in Candida yeast pathogens.</title>
        <authorList>
            <person name="Mixao V."/>
            <person name="Ksiezopolska E."/>
            <person name="Saus E."/>
            <person name="Boekhout T."/>
            <person name="Gacser A."/>
            <person name="Gabaldon T."/>
        </authorList>
    </citation>
    <scope>NUCLEOTIDE SEQUENCE [LARGE SCALE GENOMIC DNA]</scope>
    <source>
        <strain evidence="6 7">BP57</strain>
    </source>
</reference>
<evidence type="ECO:0000313" key="7">
    <source>
        <dbReference type="Proteomes" id="UP000669133"/>
    </source>
</evidence>
<dbReference type="InterPro" id="IPR001138">
    <property type="entry name" value="Zn2Cys6_DnaBD"/>
</dbReference>
<feature type="compositionally biased region" description="Low complexity" evidence="4">
    <location>
        <begin position="278"/>
        <end position="322"/>
    </location>
</feature>
<dbReference type="PANTHER" id="PTHR31001">
    <property type="entry name" value="UNCHARACTERIZED TRANSCRIPTIONAL REGULATORY PROTEIN"/>
    <property type="match status" value="1"/>
</dbReference>
<accession>A0A8H8DD11</accession>
<keyword evidence="7" id="KW-1185">Reference proteome</keyword>
<feature type="compositionally biased region" description="Low complexity" evidence="4">
    <location>
        <begin position="1112"/>
        <end position="1124"/>
    </location>
</feature>
<keyword evidence="2" id="KW-0539">Nucleus</keyword>
<feature type="compositionally biased region" description="Polar residues" evidence="4">
    <location>
        <begin position="226"/>
        <end position="237"/>
    </location>
</feature>
<feature type="compositionally biased region" description="Basic residues" evidence="4">
    <location>
        <begin position="410"/>
        <end position="419"/>
    </location>
</feature>
<dbReference type="EMBL" id="JAEOAQ010000001">
    <property type="protein sequence ID" value="KAG5421369.1"/>
    <property type="molecule type" value="Genomic_DNA"/>
</dbReference>
<feature type="region of interest" description="Disordered" evidence="4">
    <location>
        <begin position="156"/>
        <end position="237"/>
    </location>
</feature>
<evidence type="ECO:0000256" key="4">
    <source>
        <dbReference type="SAM" id="MobiDB-lite"/>
    </source>
</evidence>
<feature type="compositionally biased region" description="Polar residues" evidence="4">
    <location>
        <begin position="1164"/>
        <end position="1188"/>
    </location>
</feature>
<feature type="compositionally biased region" description="Low complexity" evidence="4">
    <location>
        <begin position="1210"/>
        <end position="1234"/>
    </location>
</feature>
<dbReference type="InterPro" id="IPR050613">
    <property type="entry name" value="Sec_Metabolite_Reg"/>
</dbReference>
<dbReference type="Gene3D" id="4.10.240.10">
    <property type="entry name" value="Zn(2)-C6 fungal-type DNA-binding domain"/>
    <property type="match status" value="1"/>
</dbReference>
<feature type="compositionally biased region" description="Polar residues" evidence="4">
    <location>
        <begin position="352"/>
        <end position="369"/>
    </location>
</feature>
<dbReference type="PROSITE" id="PS00463">
    <property type="entry name" value="ZN2_CY6_FUNGAL_1"/>
    <property type="match status" value="1"/>
</dbReference>
<dbReference type="GO" id="GO:0005634">
    <property type="term" value="C:nucleus"/>
    <property type="evidence" value="ECO:0007669"/>
    <property type="project" value="UniProtKB-SubCell"/>
</dbReference>
<feature type="region of interest" description="Disordered" evidence="4">
    <location>
        <begin position="1095"/>
        <end position="1147"/>
    </location>
</feature>
<dbReference type="OrthoDB" id="435881at2759"/>
<evidence type="ECO:0000256" key="2">
    <source>
        <dbReference type="ARBA" id="ARBA00023242"/>
    </source>
</evidence>
<gene>
    <name evidence="6" type="ORF">I9W82_000459</name>
</gene>
<comment type="caution">
    <text evidence="6">The sequence shown here is derived from an EMBL/GenBank/DDBJ whole genome shotgun (WGS) entry which is preliminary data.</text>
</comment>
<feature type="compositionally biased region" description="Basic and acidic residues" evidence="4">
    <location>
        <begin position="1294"/>
        <end position="1304"/>
    </location>
</feature>
<feature type="region of interest" description="Disordered" evidence="4">
    <location>
        <begin position="1164"/>
        <end position="1304"/>
    </location>
</feature>
<feature type="coiled-coil region" evidence="3">
    <location>
        <begin position="104"/>
        <end position="133"/>
    </location>
</feature>
<name>A0A8H8DD11_9ASCO</name>
<evidence type="ECO:0000313" key="6">
    <source>
        <dbReference type="EMBL" id="KAG5421369.1"/>
    </source>
</evidence>
<dbReference type="RefSeq" id="XP_067550485.1">
    <property type="nucleotide sequence ID" value="XM_067693677.1"/>
</dbReference>
<dbReference type="GO" id="GO:0000981">
    <property type="term" value="F:DNA-binding transcription factor activity, RNA polymerase II-specific"/>
    <property type="evidence" value="ECO:0007669"/>
    <property type="project" value="InterPro"/>
</dbReference>
<dbReference type="GO" id="GO:0008270">
    <property type="term" value="F:zinc ion binding"/>
    <property type="evidence" value="ECO:0007669"/>
    <property type="project" value="InterPro"/>
</dbReference>
<comment type="subcellular location">
    <subcellularLocation>
        <location evidence="1">Nucleus</location>
    </subcellularLocation>
</comment>
<feature type="region of interest" description="Disordered" evidence="4">
    <location>
        <begin position="277"/>
        <end position="429"/>
    </location>
</feature>
<keyword evidence="3" id="KW-0175">Coiled coil</keyword>
<feature type="compositionally biased region" description="Low complexity" evidence="4">
    <location>
        <begin position="160"/>
        <end position="181"/>
    </location>
</feature>
<feature type="compositionally biased region" description="Polar residues" evidence="4">
    <location>
        <begin position="1127"/>
        <end position="1141"/>
    </location>
</feature>
<feature type="region of interest" description="Disordered" evidence="4">
    <location>
        <begin position="661"/>
        <end position="680"/>
    </location>
</feature>
<dbReference type="Pfam" id="PF00172">
    <property type="entry name" value="Zn_clus"/>
    <property type="match status" value="1"/>
</dbReference>